<dbReference type="EMBL" id="QOIN01000034">
    <property type="protein sequence ID" value="RCG26287.1"/>
    <property type="molecule type" value="Genomic_DNA"/>
</dbReference>
<sequence>MVGRGELTDAVWERIAPLLPGVDGRGRPWRD</sequence>
<keyword evidence="2" id="KW-1185">Reference proteome</keyword>
<dbReference type="AlphaFoldDB" id="A0A367F9C3"/>
<name>A0A367F9C3_9ACTN</name>
<proteinExistence type="predicted"/>
<organism evidence="1 2">
    <name type="scientific">Streptomyces diacarni</name>
    <dbReference type="NCBI Taxonomy" id="2800381"/>
    <lineage>
        <taxon>Bacteria</taxon>
        <taxon>Bacillati</taxon>
        <taxon>Actinomycetota</taxon>
        <taxon>Actinomycetes</taxon>
        <taxon>Kitasatosporales</taxon>
        <taxon>Streptomycetaceae</taxon>
        <taxon>Streptomyces</taxon>
    </lineage>
</organism>
<evidence type="ECO:0000313" key="1">
    <source>
        <dbReference type="EMBL" id="RCG26287.1"/>
    </source>
</evidence>
<comment type="caution">
    <text evidence="1">The sequence shown here is derived from an EMBL/GenBank/DDBJ whole genome shotgun (WGS) entry which is preliminary data.</text>
</comment>
<accession>A0A367F9C3</accession>
<dbReference type="RefSeq" id="WP_147266738.1">
    <property type="nucleotide sequence ID" value="NZ_QOIN01000034.1"/>
</dbReference>
<feature type="non-terminal residue" evidence="1">
    <location>
        <position position="31"/>
    </location>
</feature>
<gene>
    <name evidence="1" type="ORF">DTL70_06725</name>
</gene>
<protein>
    <submittedName>
        <fullName evidence="1">IS5/IS1182 family transposase</fullName>
    </submittedName>
</protein>
<dbReference type="Proteomes" id="UP000252914">
    <property type="component" value="Unassembled WGS sequence"/>
</dbReference>
<reference evidence="1 2" key="1">
    <citation type="submission" date="2018-06" db="EMBL/GenBank/DDBJ databases">
        <title>Streptomyces reniochalinae sp. nov. and Streptomyces diacarnus sp. nov. from marine sponges.</title>
        <authorList>
            <person name="Li L."/>
        </authorList>
    </citation>
    <scope>NUCLEOTIDE SEQUENCE [LARGE SCALE GENOMIC DNA]</scope>
    <source>
        <strain evidence="1 2">LHW51701</strain>
    </source>
</reference>
<evidence type="ECO:0000313" key="2">
    <source>
        <dbReference type="Proteomes" id="UP000252914"/>
    </source>
</evidence>